<accession>A0A6A6A2I1</accession>
<evidence type="ECO:0000313" key="2">
    <source>
        <dbReference type="Proteomes" id="UP000799771"/>
    </source>
</evidence>
<dbReference type="AlphaFoldDB" id="A0A6A6A2I1"/>
<reference evidence="1" key="1">
    <citation type="journal article" date="2020" name="Stud. Mycol.">
        <title>101 Dothideomycetes genomes: a test case for predicting lifestyles and emergence of pathogens.</title>
        <authorList>
            <person name="Haridas S."/>
            <person name="Albert R."/>
            <person name="Binder M."/>
            <person name="Bloem J."/>
            <person name="Labutti K."/>
            <person name="Salamov A."/>
            <person name="Andreopoulos B."/>
            <person name="Baker S."/>
            <person name="Barry K."/>
            <person name="Bills G."/>
            <person name="Bluhm B."/>
            <person name="Cannon C."/>
            <person name="Castanera R."/>
            <person name="Culley D."/>
            <person name="Daum C."/>
            <person name="Ezra D."/>
            <person name="Gonzalez J."/>
            <person name="Henrissat B."/>
            <person name="Kuo A."/>
            <person name="Liang C."/>
            <person name="Lipzen A."/>
            <person name="Lutzoni F."/>
            <person name="Magnuson J."/>
            <person name="Mondo S."/>
            <person name="Nolan M."/>
            <person name="Ohm R."/>
            <person name="Pangilinan J."/>
            <person name="Park H.-J."/>
            <person name="Ramirez L."/>
            <person name="Alfaro M."/>
            <person name="Sun H."/>
            <person name="Tritt A."/>
            <person name="Yoshinaga Y."/>
            <person name="Zwiers L.-H."/>
            <person name="Turgeon B."/>
            <person name="Goodwin S."/>
            <person name="Spatafora J."/>
            <person name="Crous P."/>
            <person name="Grigoriev I."/>
        </authorList>
    </citation>
    <scope>NUCLEOTIDE SEQUENCE</scope>
    <source>
        <strain evidence="1">CBS 119687</strain>
    </source>
</reference>
<dbReference type="GeneID" id="54402347"/>
<evidence type="ECO:0000313" key="1">
    <source>
        <dbReference type="EMBL" id="KAF2125405.1"/>
    </source>
</evidence>
<sequence length="236" mass="26561">MSPPYTFRITEVKQNPNVKKRFDCNGKLVVHTAPETHEIVRAGVTGKLWHCDSQNIHQISQFPPGSAVYKTFSVYYVGGDGFWVLKGDALAPPRDDVWHPLRFDHSTTDWSSFLTNAGGESTLRCQRNDQSWPSLLLPDIYHTPKIVSQEGWGGLTGELPIFLALLAHSTSLDYLPLVLPHMFINGSWIPHNHNFKRTDQRGVVVTVYTCPRSRTGGPTSIDLAQYEQGDPVKYFP</sequence>
<protein>
    <submittedName>
        <fullName evidence="1">Uncharacterized protein</fullName>
    </submittedName>
</protein>
<keyword evidence="2" id="KW-1185">Reference proteome</keyword>
<dbReference type="RefSeq" id="XP_033519797.1">
    <property type="nucleotide sequence ID" value="XM_033661915.1"/>
</dbReference>
<gene>
    <name evidence="1" type="ORF">P153DRAFT_112573</name>
</gene>
<dbReference type="EMBL" id="ML977516">
    <property type="protein sequence ID" value="KAF2125405.1"/>
    <property type="molecule type" value="Genomic_DNA"/>
</dbReference>
<organism evidence="1 2">
    <name type="scientific">Dothidotthia symphoricarpi CBS 119687</name>
    <dbReference type="NCBI Taxonomy" id="1392245"/>
    <lineage>
        <taxon>Eukaryota</taxon>
        <taxon>Fungi</taxon>
        <taxon>Dikarya</taxon>
        <taxon>Ascomycota</taxon>
        <taxon>Pezizomycotina</taxon>
        <taxon>Dothideomycetes</taxon>
        <taxon>Pleosporomycetidae</taxon>
        <taxon>Pleosporales</taxon>
        <taxon>Dothidotthiaceae</taxon>
        <taxon>Dothidotthia</taxon>
    </lineage>
</organism>
<name>A0A6A6A2I1_9PLEO</name>
<dbReference type="Proteomes" id="UP000799771">
    <property type="component" value="Unassembled WGS sequence"/>
</dbReference>
<proteinExistence type="predicted"/>
<dbReference type="OrthoDB" id="5243686at2759"/>